<keyword evidence="3" id="KW-0328">Glycosyltransferase</keyword>
<dbReference type="AlphaFoldDB" id="A0A5N6QPU7"/>
<evidence type="ECO:0000256" key="3">
    <source>
        <dbReference type="RuleBase" id="RU003718"/>
    </source>
</evidence>
<proteinExistence type="inferred from homology"/>
<dbReference type="PANTHER" id="PTHR48049:SF27">
    <property type="entry name" value="ANTHOCYANIDIN 3-O-GLUCOSYLTRANSFERASE 7-LIKE ISOFORM X1"/>
    <property type="match status" value="1"/>
</dbReference>
<dbReference type="InterPro" id="IPR035595">
    <property type="entry name" value="UDP_glycos_trans_CS"/>
</dbReference>
<evidence type="ECO:0000256" key="4">
    <source>
        <dbReference type="RuleBase" id="RU362057"/>
    </source>
</evidence>
<dbReference type="EC" id="2.4.1.-" evidence="4"/>
<dbReference type="CDD" id="cd03784">
    <property type="entry name" value="GT1_Gtf-like"/>
    <property type="match status" value="1"/>
</dbReference>
<dbReference type="InterPro" id="IPR002213">
    <property type="entry name" value="UDP_glucos_trans"/>
</dbReference>
<keyword evidence="6" id="KW-1185">Reference proteome</keyword>
<evidence type="ECO:0000256" key="2">
    <source>
        <dbReference type="ARBA" id="ARBA00022679"/>
    </source>
</evidence>
<sequence>MSSTPELLLSIQDTMAAVSKSSGEKHVALLAFPFGSHPVVGLNLLRKLATAAPNIHFSFLNTAKSTHSLLSKSTANNDVPHNMKFYQVPDGVPENHVLTAKNPVEAVNLFLKATPDNLKKGLEMAAAETGKRITCLLSDAFLSASAAAIAEDMSVPWVPTWYSFSCCLSAHVYTDLIRQRCVSNGCRALDFIPGFSAMRVADLPEEVLVPAGEEESPFSRTLSQIGSVLPRATAVVVGFFEELNSPPLNHDLKSKFQNVFHVGFLSISLPVPPSHPSSSDLTGCLSWLDGRKSGSVAYVGFGTLASLPHEELVAVAEALQTSGIPFLWSLNEESKELLPKGFLEKTKMHGKVVPWTPQTQVLAHASVGVFVTHCGSNSICESIANGIPLICRPFFGDHYMVGRMIEEWGIGVRVEGGVITKNRLLKSLELVLVHEKGKVMREKSQALKEVVLKGVDGATQDFNSLVDLISAS</sequence>
<keyword evidence="2 3" id="KW-0808">Transferase</keyword>
<dbReference type="GO" id="GO:0035251">
    <property type="term" value="F:UDP-glucosyltransferase activity"/>
    <property type="evidence" value="ECO:0007669"/>
    <property type="project" value="InterPro"/>
</dbReference>
<dbReference type="EMBL" id="CM017322">
    <property type="protein sequence ID" value="KAE8008310.1"/>
    <property type="molecule type" value="Genomic_DNA"/>
</dbReference>
<accession>A0A5N6QPU7</accession>
<comment type="similarity">
    <text evidence="1 3">Belongs to the UDP-glycosyltransferase family.</text>
</comment>
<dbReference type="FunFam" id="3.40.50.2000:FF:000060">
    <property type="entry name" value="Glycosyltransferase"/>
    <property type="match status" value="1"/>
</dbReference>
<name>A0A5N6QPU7_9ROSI</name>
<dbReference type="Gene3D" id="3.40.50.2000">
    <property type="entry name" value="Glycogen Phosphorylase B"/>
    <property type="match status" value="2"/>
</dbReference>
<evidence type="ECO:0000313" key="6">
    <source>
        <dbReference type="Proteomes" id="UP000327013"/>
    </source>
</evidence>
<dbReference type="SUPFAM" id="SSF53756">
    <property type="entry name" value="UDP-Glycosyltransferase/glycogen phosphorylase"/>
    <property type="match status" value="1"/>
</dbReference>
<protein>
    <recommendedName>
        <fullName evidence="4">Glycosyltransferase</fullName>
        <ecNumber evidence="4">2.4.1.-</ecNumber>
    </recommendedName>
</protein>
<dbReference type="Proteomes" id="UP000327013">
    <property type="component" value="Chromosome 2"/>
</dbReference>
<reference evidence="5 6" key="1">
    <citation type="submission" date="2019-06" db="EMBL/GenBank/DDBJ databases">
        <title>A chromosomal-level reference genome of Carpinus fangiana (Coryloideae, Betulaceae).</title>
        <authorList>
            <person name="Yang X."/>
            <person name="Wang Z."/>
            <person name="Zhang L."/>
            <person name="Hao G."/>
            <person name="Liu J."/>
            <person name="Yang Y."/>
        </authorList>
    </citation>
    <scope>NUCLEOTIDE SEQUENCE [LARGE SCALE GENOMIC DNA]</scope>
    <source>
        <strain evidence="5">Cfa_2016G</strain>
        <tissue evidence="5">Leaf</tissue>
    </source>
</reference>
<evidence type="ECO:0000313" key="5">
    <source>
        <dbReference type="EMBL" id="KAE8008310.1"/>
    </source>
</evidence>
<gene>
    <name evidence="5" type="ORF">FH972_004832</name>
</gene>
<evidence type="ECO:0000256" key="1">
    <source>
        <dbReference type="ARBA" id="ARBA00009995"/>
    </source>
</evidence>
<dbReference type="OrthoDB" id="5835829at2759"/>
<dbReference type="PANTHER" id="PTHR48049">
    <property type="entry name" value="GLYCOSYLTRANSFERASE"/>
    <property type="match status" value="1"/>
</dbReference>
<dbReference type="Pfam" id="PF00201">
    <property type="entry name" value="UDPGT"/>
    <property type="match status" value="1"/>
</dbReference>
<dbReference type="InterPro" id="IPR050481">
    <property type="entry name" value="UDP-glycosyltransf_plant"/>
</dbReference>
<dbReference type="PROSITE" id="PS00375">
    <property type="entry name" value="UDPGT"/>
    <property type="match status" value="1"/>
</dbReference>
<organism evidence="5 6">
    <name type="scientific">Carpinus fangiana</name>
    <dbReference type="NCBI Taxonomy" id="176857"/>
    <lineage>
        <taxon>Eukaryota</taxon>
        <taxon>Viridiplantae</taxon>
        <taxon>Streptophyta</taxon>
        <taxon>Embryophyta</taxon>
        <taxon>Tracheophyta</taxon>
        <taxon>Spermatophyta</taxon>
        <taxon>Magnoliopsida</taxon>
        <taxon>eudicotyledons</taxon>
        <taxon>Gunneridae</taxon>
        <taxon>Pentapetalae</taxon>
        <taxon>rosids</taxon>
        <taxon>fabids</taxon>
        <taxon>Fagales</taxon>
        <taxon>Betulaceae</taxon>
        <taxon>Carpinus</taxon>
    </lineage>
</organism>